<dbReference type="SMART" id="SM00028">
    <property type="entry name" value="TPR"/>
    <property type="match status" value="13"/>
</dbReference>
<dbReference type="Gene3D" id="1.25.40.10">
    <property type="entry name" value="Tetratricopeptide repeat domain"/>
    <property type="match status" value="5"/>
</dbReference>
<keyword evidence="4" id="KW-1185">Reference proteome</keyword>
<feature type="repeat" description="TPR" evidence="1">
    <location>
        <begin position="746"/>
        <end position="779"/>
    </location>
</feature>
<dbReference type="PANTHER" id="PTHR12558:SF13">
    <property type="entry name" value="CELL DIVISION CYCLE PROTEIN 27 HOMOLOG"/>
    <property type="match status" value="1"/>
</dbReference>
<dbReference type="InterPro" id="IPR019734">
    <property type="entry name" value="TPR_rpt"/>
</dbReference>
<dbReference type="PANTHER" id="PTHR12558">
    <property type="entry name" value="CELL DIVISION CYCLE 16,23,27"/>
    <property type="match status" value="1"/>
</dbReference>
<proteinExistence type="predicted"/>
<feature type="repeat" description="TPR" evidence="1">
    <location>
        <begin position="785"/>
        <end position="818"/>
    </location>
</feature>
<comment type="caution">
    <text evidence="3">The sequence shown here is derived from an EMBL/GenBank/DDBJ whole genome shotgun (WGS) entry which is preliminary data.</text>
</comment>
<dbReference type="Pfam" id="PF13176">
    <property type="entry name" value="TPR_7"/>
    <property type="match status" value="1"/>
</dbReference>
<feature type="repeat" description="TPR" evidence="1">
    <location>
        <begin position="679"/>
        <end position="712"/>
    </location>
</feature>
<keyword evidence="1" id="KW-0802">TPR repeat</keyword>
<accession>A0A9X2MGA2</accession>
<dbReference type="Pfam" id="PF13181">
    <property type="entry name" value="TPR_8"/>
    <property type="match status" value="5"/>
</dbReference>
<organism evidence="3 4">
    <name type="scientific">Terrisporobacter muris</name>
    <dbReference type="NCBI Taxonomy" id="2963284"/>
    <lineage>
        <taxon>Bacteria</taxon>
        <taxon>Bacillati</taxon>
        <taxon>Bacillota</taxon>
        <taxon>Clostridia</taxon>
        <taxon>Peptostreptococcales</taxon>
        <taxon>Peptostreptococcaceae</taxon>
        <taxon>Terrisporobacter</taxon>
    </lineage>
</organism>
<dbReference type="InterPro" id="IPR011990">
    <property type="entry name" value="TPR-like_helical_dom_sf"/>
</dbReference>
<evidence type="ECO:0000313" key="3">
    <source>
        <dbReference type="EMBL" id="MCR1823551.1"/>
    </source>
</evidence>
<dbReference type="EMBL" id="JANKBY010000157">
    <property type="protein sequence ID" value="MCR1823551.1"/>
    <property type="molecule type" value="Genomic_DNA"/>
</dbReference>
<protein>
    <submittedName>
        <fullName evidence="3">Tetratricopeptide repeat protein</fullName>
    </submittedName>
</protein>
<keyword evidence="2" id="KW-0175">Coiled coil</keyword>
<dbReference type="Proteomes" id="UP001140817">
    <property type="component" value="Unassembled WGS sequence"/>
</dbReference>
<dbReference type="RefSeq" id="WP_074429704.1">
    <property type="nucleotide sequence ID" value="NZ_JANKBY010000157.1"/>
</dbReference>
<dbReference type="AlphaFoldDB" id="A0A9X2MGA2"/>
<feature type="coiled-coil region" evidence="2">
    <location>
        <begin position="544"/>
        <end position="612"/>
    </location>
</feature>
<dbReference type="PROSITE" id="PS50005">
    <property type="entry name" value="TPR"/>
    <property type="match status" value="5"/>
</dbReference>
<feature type="repeat" description="TPR" evidence="1">
    <location>
        <begin position="930"/>
        <end position="963"/>
    </location>
</feature>
<evidence type="ECO:0000256" key="1">
    <source>
        <dbReference type="PROSITE-ProRule" id="PRU00339"/>
    </source>
</evidence>
<name>A0A9X2MGA2_9FIRM</name>
<reference evidence="3" key="1">
    <citation type="submission" date="2022-07" db="EMBL/GenBank/DDBJ databases">
        <title>Enhanced cultured diversity of the mouse gut microbiota enables custom-made synthetic communities.</title>
        <authorList>
            <person name="Afrizal A."/>
        </authorList>
    </citation>
    <scope>NUCLEOTIDE SEQUENCE</scope>
    <source>
        <strain evidence="3">DSM 29186</strain>
    </source>
</reference>
<dbReference type="SUPFAM" id="SSF48452">
    <property type="entry name" value="TPR-like"/>
    <property type="match status" value="4"/>
</dbReference>
<feature type="repeat" description="TPR" evidence="1">
    <location>
        <begin position="433"/>
        <end position="466"/>
    </location>
</feature>
<gene>
    <name evidence="3" type="ORF">NSA58_12210</name>
</gene>
<sequence length="1058" mass="126195">MDIFQILNIDKTKDKDIIKRAYLTKLQNTNPEDKPEEFMQLRLAYEKALEYANSQDEIINEKDNLNSKKSEIDIWMEKVEEVYKNFKSRNDLDKWEELLKDDICQNLDSKIEVRDSLLEFLMENYFIPSTLVRFLNKEFDFMDNLDDLYEKFPKAFIDNVIIYKMSNDEFPLYSLFDLKDNLDYDEFLIKFYELRDLYSEREYTSALKLYDEIKSLNIYHPELQKKLAQIYYSMDEYDKCLEVIDKMDIKYVEMLEINLLKAMALVGKGNHKEAKEYYYEILQKNPVNSRAIEGLTYIYQEEGRFLEAKALIYGLYFNGYSDYYIDDIFDNINKKIIEKYEENEDENYNKNELIEIAWAYNDDNNFEKALQILNSIEIDESIEDMYYALMTRIYSNLDKYNEAFDYIERWKKSIENVKENEITDFNRKYKCLSQVYKSKSCCYYNLKKKELALENINKSLEILPTDINALMPKIYILYSQRKFQEVIDLCDEVLKLSPENLAVYRSKANALYDMNYYSDAFDICDEMLEIDRYQIFPHICKARILIEVEEIDDAKEIIDFLQEEEVESESINLLKGLISYYEDDAETAKDILEKVIEKMEENEDTYVEFDEDAYLYYIKSTYKDKTPQEIIELANKGLEYDSKNTELMYYKAWYLAEDDKLDEAQSIYEELNIIDEGNSYANTQLGHIHREKKEYDKALEYYTKQIELEDDDEDYFPRIALNMKLYNLDSVYEDLKYLESVMPQSVRVYDNLGIYYSILDKNEEALKYYLKAKTIEDSNEENEVVYLNYRLATVYRKLGMYEEAIKCYEEDYADDEDEDTLFEIYNVYMDMGDFKRGEEQLKKYLKAINKSKFSVEYRYRMAMMFWQSGRLSEAKKYFSLIINCDDSQINRDKGRLYYYMNNLNRAILSIEKGLGINEVEVEVDEEEPDINAYMHAARIYNELDCKEEAIEYANTVLNLIPKDLDYKKDELPMNYKYAGDAYAILGDLDKAEEYLKKALNSPTCMYCNKRKCTDAIAGLIYLEILKENIDKAKEYLEEGKKIDPSDEDIIGFGEILGC</sequence>
<evidence type="ECO:0000313" key="4">
    <source>
        <dbReference type="Proteomes" id="UP001140817"/>
    </source>
</evidence>
<evidence type="ECO:0000256" key="2">
    <source>
        <dbReference type="SAM" id="Coils"/>
    </source>
</evidence>